<accession>A0A1H2ID97</accession>
<dbReference type="InterPro" id="IPR010985">
    <property type="entry name" value="Ribbon_hlx_hlx"/>
</dbReference>
<reference evidence="3" key="1">
    <citation type="submission" date="2016-10" db="EMBL/GenBank/DDBJ databases">
        <authorList>
            <person name="Varghese N."/>
            <person name="Submissions S."/>
        </authorList>
    </citation>
    <scope>NUCLEOTIDE SEQUENCE [LARGE SCALE GENOMIC DNA]</scope>
    <source>
        <strain evidence="3">DSM 3384</strain>
    </source>
</reference>
<feature type="coiled-coil region" evidence="1">
    <location>
        <begin position="5"/>
        <end position="32"/>
    </location>
</feature>
<dbReference type="Gene3D" id="1.10.1220.10">
    <property type="entry name" value="Met repressor-like"/>
    <property type="match status" value="1"/>
</dbReference>
<name>A0A1H2ID97_9BACT</name>
<organism evidence="2 3">
    <name type="scientific">Desulfobacula phenolica</name>
    <dbReference type="NCBI Taxonomy" id="90732"/>
    <lineage>
        <taxon>Bacteria</taxon>
        <taxon>Pseudomonadati</taxon>
        <taxon>Thermodesulfobacteriota</taxon>
        <taxon>Desulfobacteria</taxon>
        <taxon>Desulfobacterales</taxon>
        <taxon>Desulfobacteraceae</taxon>
        <taxon>Desulfobacula</taxon>
    </lineage>
</organism>
<keyword evidence="3" id="KW-1185">Reference proteome</keyword>
<evidence type="ECO:0000313" key="3">
    <source>
        <dbReference type="Proteomes" id="UP000199608"/>
    </source>
</evidence>
<evidence type="ECO:0000313" key="2">
    <source>
        <dbReference type="EMBL" id="SDU42109.1"/>
    </source>
</evidence>
<dbReference type="AlphaFoldDB" id="A0A1H2ID97"/>
<dbReference type="InterPro" id="IPR013321">
    <property type="entry name" value="Arc_rbn_hlx_hlx"/>
</dbReference>
<gene>
    <name evidence="2" type="ORF">SAMN04487931_108100</name>
</gene>
<dbReference type="RefSeq" id="WP_092235373.1">
    <property type="nucleotide sequence ID" value="NZ_FNLL01000008.1"/>
</dbReference>
<dbReference type="EMBL" id="FNLL01000008">
    <property type="protein sequence ID" value="SDU42109.1"/>
    <property type="molecule type" value="Genomic_DNA"/>
</dbReference>
<dbReference type="Proteomes" id="UP000199608">
    <property type="component" value="Unassembled WGS sequence"/>
</dbReference>
<evidence type="ECO:0000256" key="1">
    <source>
        <dbReference type="SAM" id="Coils"/>
    </source>
</evidence>
<dbReference type="SUPFAM" id="SSF47598">
    <property type="entry name" value="Ribbon-helix-helix"/>
    <property type="match status" value="1"/>
</dbReference>
<keyword evidence="1" id="KW-0175">Coiled coil</keyword>
<proteinExistence type="predicted"/>
<dbReference type="GO" id="GO:0006355">
    <property type="term" value="P:regulation of DNA-templated transcription"/>
    <property type="evidence" value="ECO:0007669"/>
    <property type="project" value="InterPro"/>
</dbReference>
<sequence length="67" mass="7732">MAVEKKNERATIDKTEEEAKKTEVKLKHLTIKIEESLHRKVKARAALDGVNIKSLMQKLVLDYVNEQ</sequence>
<protein>
    <submittedName>
        <fullName evidence="2">Uncharacterized protein</fullName>
    </submittedName>
</protein>